<gene>
    <name evidence="1" type="ORF">M513_06155</name>
    <name evidence="2" type="ORF">M514_06155</name>
</gene>
<keyword evidence="3" id="KW-1185">Reference proteome</keyword>
<organism evidence="2">
    <name type="scientific">Trichuris suis</name>
    <name type="common">pig whipworm</name>
    <dbReference type="NCBI Taxonomy" id="68888"/>
    <lineage>
        <taxon>Eukaryota</taxon>
        <taxon>Metazoa</taxon>
        <taxon>Ecdysozoa</taxon>
        <taxon>Nematoda</taxon>
        <taxon>Enoplea</taxon>
        <taxon>Dorylaimia</taxon>
        <taxon>Trichinellida</taxon>
        <taxon>Trichuridae</taxon>
        <taxon>Trichuris</taxon>
    </lineage>
</organism>
<evidence type="ECO:0000313" key="2">
    <source>
        <dbReference type="EMBL" id="KFD69820.1"/>
    </source>
</evidence>
<protein>
    <submittedName>
        <fullName evidence="2">Uncharacterized protein</fullName>
    </submittedName>
</protein>
<evidence type="ECO:0000313" key="3">
    <source>
        <dbReference type="Proteomes" id="UP000030764"/>
    </source>
</evidence>
<sequence length="87" mass="10414">MLKPRRYADGECMNGWDFPFCLTMQQPQRKDIIEMKLTRRALEMNLNRVKFSLMICLLIKRVLLTDEAERNAPEKKQLLSEQGRERE</sequence>
<feature type="non-terminal residue" evidence="2">
    <location>
        <position position="87"/>
    </location>
</feature>
<reference evidence="2 3" key="1">
    <citation type="journal article" date="2014" name="Nat. Genet.">
        <title>Genome and transcriptome of the porcine whipworm Trichuris suis.</title>
        <authorList>
            <person name="Jex A.R."/>
            <person name="Nejsum P."/>
            <person name="Schwarz E.M."/>
            <person name="Hu L."/>
            <person name="Young N.D."/>
            <person name="Hall R.S."/>
            <person name="Korhonen P.K."/>
            <person name="Liao S."/>
            <person name="Thamsborg S."/>
            <person name="Xia J."/>
            <person name="Xu P."/>
            <person name="Wang S."/>
            <person name="Scheerlinck J.P."/>
            <person name="Hofmann A."/>
            <person name="Sternberg P.W."/>
            <person name="Wang J."/>
            <person name="Gasser R.B."/>
        </authorList>
    </citation>
    <scope>NUCLEOTIDE SEQUENCE [LARGE SCALE GENOMIC DNA]</scope>
    <source>
        <strain evidence="2">DCEP-RM93F</strain>
        <strain evidence="1">DCEP-RM93M</strain>
    </source>
</reference>
<dbReference type="EMBL" id="KL367492">
    <property type="protein sequence ID" value="KFD69820.1"/>
    <property type="molecule type" value="Genomic_DNA"/>
</dbReference>
<dbReference type="Proteomes" id="UP000030758">
    <property type="component" value="Unassembled WGS sequence"/>
</dbReference>
<dbReference type="Proteomes" id="UP000030764">
    <property type="component" value="Unassembled WGS sequence"/>
</dbReference>
<name>A0A085NK24_9BILA</name>
<proteinExistence type="predicted"/>
<dbReference type="EMBL" id="KL363221">
    <property type="protein sequence ID" value="KFD53039.1"/>
    <property type="molecule type" value="Genomic_DNA"/>
</dbReference>
<evidence type="ECO:0000313" key="1">
    <source>
        <dbReference type="EMBL" id="KFD53039.1"/>
    </source>
</evidence>
<dbReference type="AlphaFoldDB" id="A0A085NK24"/>
<accession>A0A085NK24</accession>